<evidence type="ECO:0000313" key="2">
    <source>
        <dbReference type="Proteomes" id="UP000823388"/>
    </source>
</evidence>
<keyword evidence="2" id="KW-1185">Reference proteome</keyword>
<proteinExistence type="predicted"/>
<comment type="caution">
    <text evidence="1">The sequence shown here is derived from an EMBL/GenBank/DDBJ whole genome shotgun (WGS) entry which is preliminary data.</text>
</comment>
<protein>
    <submittedName>
        <fullName evidence="1">Uncharacterized protein</fullName>
    </submittedName>
</protein>
<gene>
    <name evidence="1" type="ORF">PVAP13_6NG344050</name>
</gene>
<dbReference type="EMBL" id="CM029048">
    <property type="protein sequence ID" value="KAG2580455.1"/>
    <property type="molecule type" value="Genomic_DNA"/>
</dbReference>
<accession>A0A8T0R5P4</accession>
<dbReference type="AlphaFoldDB" id="A0A8T0R5P4"/>
<evidence type="ECO:0000313" key="1">
    <source>
        <dbReference type="EMBL" id="KAG2580455.1"/>
    </source>
</evidence>
<name>A0A8T0R5P4_PANVG</name>
<reference evidence="1" key="1">
    <citation type="submission" date="2020-05" db="EMBL/GenBank/DDBJ databases">
        <title>WGS assembly of Panicum virgatum.</title>
        <authorList>
            <person name="Lovell J.T."/>
            <person name="Jenkins J."/>
            <person name="Shu S."/>
            <person name="Juenger T.E."/>
            <person name="Schmutz J."/>
        </authorList>
    </citation>
    <scope>NUCLEOTIDE SEQUENCE</scope>
    <source>
        <strain evidence="1">AP13</strain>
    </source>
</reference>
<dbReference type="Proteomes" id="UP000823388">
    <property type="component" value="Chromosome 6N"/>
</dbReference>
<organism evidence="1 2">
    <name type="scientific">Panicum virgatum</name>
    <name type="common">Blackwell switchgrass</name>
    <dbReference type="NCBI Taxonomy" id="38727"/>
    <lineage>
        <taxon>Eukaryota</taxon>
        <taxon>Viridiplantae</taxon>
        <taxon>Streptophyta</taxon>
        <taxon>Embryophyta</taxon>
        <taxon>Tracheophyta</taxon>
        <taxon>Spermatophyta</taxon>
        <taxon>Magnoliopsida</taxon>
        <taxon>Liliopsida</taxon>
        <taxon>Poales</taxon>
        <taxon>Poaceae</taxon>
        <taxon>PACMAD clade</taxon>
        <taxon>Panicoideae</taxon>
        <taxon>Panicodae</taxon>
        <taxon>Paniceae</taxon>
        <taxon>Panicinae</taxon>
        <taxon>Panicum</taxon>
        <taxon>Panicum sect. Hiantes</taxon>
    </lineage>
</organism>
<sequence>MEGGGWLQLHSQVAVPEVVSYVIYGWMERIRGSKKHVCNFVWLRRANGRDRCRI</sequence>